<evidence type="ECO:0000313" key="5">
    <source>
        <dbReference type="EMBL" id="RWR92865.1"/>
    </source>
</evidence>
<gene>
    <name evidence="5" type="ORF">CKAN_02209200</name>
</gene>
<protein>
    <submittedName>
        <fullName evidence="5">Transcription termination factor MTERF5, chloroplastic-like protein</fullName>
    </submittedName>
</protein>
<evidence type="ECO:0000313" key="6">
    <source>
        <dbReference type="Proteomes" id="UP000283530"/>
    </source>
</evidence>
<dbReference type="Gene3D" id="1.25.70.10">
    <property type="entry name" value="Transcription termination factor 3, mitochondrial"/>
    <property type="match status" value="1"/>
</dbReference>
<feature type="compositionally biased region" description="Low complexity" evidence="4">
    <location>
        <begin position="9"/>
        <end position="24"/>
    </location>
</feature>
<organism evidence="5 6">
    <name type="scientific">Cinnamomum micranthum f. kanehirae</name>
    <dbReference type="NCBI Taxonomy" id="337451"/>
    <lineage>
        <taxon>Eukaryota</taxon>
        <taxon>Viridiplantae</taxon>
        <taxon>Streptophyta</taxon>
        <taxon>Embryophyta</taxon>
        <taxon>Tracheophyta</taxon>
        <taxon>Spermatophyta</taxon>
        <taxon>Magnoliopsida</taxon>
        <taxon>Magnoliidae</taxon>
        <taxon>Laurales</taxon>
        <taxon>Lauraceae</taxon>
        <taxon>Cinnamomum</taxon>
    </lineage>
</organism>
<keyword evidence="2" id="KW-0804">Transcription</keyword>
<keyword evidence="2" id="KW-0806">Transcription termination</keyword>
<reference evidence="5 6" key="1">
    <citation type="journal article" date="2019" name="Nat. Plants">
        <title>Stout camphor tree genome fills gaps in understanding of flowering plant genome evolution.</title>
        <authorList>
            <person name="Chaw S.M."/>
            <person name="Liu Y.C."/>
            <person name="Wu Y.W."/>
            <person name="Wang H.Y."/>
            <person name="Lin C.I."/>
            <person name="Wu C.S."/>
            <person name="Ke H.M."/>
            <person name="Chang L.Y."/>
            <person name="Hsu C.Y."/>
            <person name="Yang H.T."/>
            <person name="Sudianto E."/>
            <person name="Hsu M.H."/>
            <person name="Wu K.P."/>
            <person name="Wang L.N."/>
            <person name="Leebens-Mack J.H."/>
            <person name="Tsai I.J."/>
        </authorList>
    </citation>
    <scope>NUCLEOTIDE SEQUENCE [LARGE SCALE GENOMIC DNA]</scope>
    <source>
        <strain evidence="6">cv. Chaw 1501</strain>
        <tissue evidence="5">Young leaves</tissue>
    </source>
</reference>
<feature type="region of interest" description="Disordered" evidence="4">
    <location>
        <begin position="1"/>
        <end position="24"/>
    </location>
</feature>
<evidence type="ECO:0000256" key="2">
    <source>
        <dbReference type="ARBA" id="ARBA00022472"/>
    </source>
</evidence>
<name>A0A3S4PNK6_9MAGN</name>
<sequence>MNRFYRFFSSPSSSIASADNTSSSNSKPFIFKYLIDKCNFSETQAQSTSTRLSHIKHPQKPDSVLSLLQHSGFSHTHIQKAIHSTPQILVADPQKTLKPKLALLQQQLGLYDSDLGQFVSNNSTFLTMSLEMKLLPCIQTLKKILPDSTHVIQVLQRCKWIVYKDPAARLLPNISLLQSCGIVESQLSMLLKRQPMLFAMKSDRLQGLVERVKEMGFSTDSRMFVYALYTVSCMSPERLERKLELLGRFGLSREESMAMFRKAPSLMRTSEKKLELGMQCFQSVLGEDRTALIRCPACLMYSIEKRVLPRWRVVGILRSKLLLKKDPSFVNVIQISEAEFLRKYILKFGEVSDELLLAYKGHAFKSYVV</sequence>
<dbReference type="PANTHER" id="PTHR13068:SF173">
    <property type="entry name" value="EMB|CAB62602.1"/>
    <property type="match status" value="1"/>
</dbReference>
<dbReference type="Pfam" id="PF02536">
    <property type="entry name" value="mTERF"/>
    <property type="match status" value="1"/>
</dbReference>
<dbReference type="PANTHER" id="PTHR13068">
    <property type="entry name" value="CGI-12 PROTEIN-RELATED"/>
    <property type="match status" value="1"/>
</dbReference>
<dbReference type="SMART" id="SM00733">
    <property type="entry name" value="Mterf"/>
    <property type="match status" value="7"/>
</dbReference>
<dbReference type="FunFam" id="1.25.70.10:FF:000001">
    <property type="entry name" value="Mitochondrial transcription termination factor-like"/>
    <property type="match status" value="1"/>
</dbReference>
<keyword evidence="2" id="KW-0805">Transcription regulation</keyword>
<dbReference type="InterPro" id="IPR038538">
    <property type="entry name" value="MTERF_sf"/>
</dbReference>
<dbReference type="AlphaFoldDB" id="A0A3S4PNK6"/>
<comment type="caution">
    <text evidence="5">The sequence shown here is derived from an EMBL/GenBank/DDBJ whole genome shotgun (WGS) entry which is preliminary data.</text>
</comment>
<evidence type="ECO:0000256" key="4">
    <source>
        <dbReference type="SAM" id="MobiDB-lite"/>
    </source>
</evidence>
<keyword evidence="6" id="KW-1185">Reference proteome</keyword>
<dbReference type="EMBL" id="QPKB01000009">
    <property type="protein sequence ID" value="RWR92865.1"/>
    <property type="molecule type" value="Genomic_DNA"/>
</dbReference>
<keyword evidence="3" id="KW-0809">Transit peptide</keyword>
<dbReference type="Proteomes" id="UP000283530">
    <property type="component" value="Unassembled WGS sequence"/>
</dbReference>
<dbReference type="InterPro" id="IPR003690">
    <property type="entry name" value="MTERF"/>
</dbReference>
<dbReference type="OrthoDB" id="637682at2759"/>
<evidence type="ECO:0000256" key="3">
    <source>
        <dbReference type="ARBA" id="ARBA00022946"/>
    </source>
</evidence>
<dbReference type="GO" id="GO:0006353">
    <property type="term" value="P:DNA-templated transcription termination"/>
    <property type="evidence" value="ECO:0007669"/>
    <property type="project" value="UniProtKB-KW"/>
</dbReference>
<dbReference type="GO" id="GO:0003676">
    <property type="term" value="F:nucleic acid binding"/>
    <property type="evidence" value="ECO:0007669"/>
    <property type="project" value="InterPro"/>
</dbReference>
<accession>A0A3S4PNK6</accession>
<comment type="similarity">
    <text evidence="1">Belongs to the mTERF family.</text>
</comment>
<proteinExistence type="inferred from homology"/>
<evidence type="ECO:0000256" key="1">
    <source>
        <dbReference type="ARBA" id="ARBA00007692"/>
    </source>
</evidence>